<keyword evidence="4" id="KW-0255">Endonuclease</keyword>
<keyword evidence="2" id="KW-1133">Transmembrane helix</keyword>
<evidence type="ECO:0000256" key="1">
    <source>
        <dbReference type="SAM" id="MobiDB-lite"/>
    </source>
</evidence>
<keyword evidence="2" id="KW-0472">Membrane</keyword>
<name>A0ABT5MF99_9BURK</name>
<evidence type="ECO:0000313" key="5">
    <source>
        <dbReference type="Proteomes" id="UP001528672"/>
    </source>
</evidence>
<keyword evidence="4" id="KW-0378">Hydrolase</keyword>
<dbReference type="Gene3D" id="3.40.1350.10">
    <property type="match status" value="1"/>
</dbReference>
<feature type="transmembrane region" description="Helical" evidence="2">
    <location>
        <begin position="21"/>
        <end position="43"/>
    </location>
</feature>
<dbReference type="Pfam" id="PF04471">
    <property type="entry name" value="Mrr_cat"/>
    <property type="match status" value="1"/>
</dbReference>
<evidence type="ECO:0000256" key="2">
    <source>
        <dbReference type="SAM" id="Phobius"/>
    </source>
</evidence>
<dbReference type="Gene3D" id="3.30.65.10">
    <property type="entry name" value="Bacterial Topoisomerase I, domain 1"/>
    <property type="match status" value="1"/>
</dbReference>
<dbReference type="GO" id="GO:0004519">
    <property type="term" value="F:endonuclease activity"/>
    <property type="evidence" value="ECO:0007669"/>
    <property type="project" value="UniProtKB-KW"/>
</dbReference>
<gene>
    <name evidence="4" type="ORF">PSQ39_11450</name>
</gene>
<dbReference type="PANTHER" id="PTHR30015:SF7">
    <property type="entry name" value="TYPE IV METHYL-DIRECTED RESTRICTION ENZYME ECOKMRR"/>
    <property type="match status" value="1"/>
</dbReference>
<keyword evidence="2" id="KW-0812">Transmembrane</keyword>
<reference evidence="4 5" key="1">
    <citation type="submission" date="2023-02" db="EMBL/GenBank/DDBJ databases">
        <title>Bacterial whole genome sequence for Curvibacter sp. HBC28.</title>
        <authorList>
            <person name="Le V."/>
            <person name="Ko S.-R."/>
            <person name="Ahn C.-Y."/>
            <person name="Oh H.-M."/>
        </authorList>
    </citation>
    <scope>NUCLEOTIDE SEQUENCE [LARGE SCALE GENOMIC DNA]</scope>
    <source>
        <strain evidence="4 5">HBC28</strain>
    </source>
</reference>
<dbReference type="InterPro" id="IPR011335">
    <property type="entry name" value="Restrct_endonuc-II-like"/>
</dbReference>
<dbReference type="InterPro" id="IPR052906">
    <property type="entry name" value="Type_IV_Methyl-Rstrct_Enzyme"/>
</dbReference>
<proteinExistence type="predicted"/>
<keyword evidence="4" id="KW-0540">Nuclease</keyword>
<feature type="transmembrane region" description="Helical" evidence="2">
    <location>
        <begin position="63"/>
        <end position="81"/>
    </location>
</feature>
<dbReference type="EMBL" id="JAQSIO010000003">
    <property type="protein sequence ID" value="MDD0815247.1"/>
    <property type="molecule type" value="Genomic_DNA"/>
</dbReference>
<accession>A0ABT5MF99</accession>
<feature type="domain" description="Restriction endonuclease type IV Mrr" evidence="3">
    <location>
        <begin position="104"/>
        <end position="209"/>
    </location>
</feature>
<dbReference type="Proteomes" id="UP001528672">
    <property type="component" value="Unassembled WGS sequence"/>
</dbReference>
<dbReference type="RefSeq" id="WP_273926899.1">
    <property type="nucleotide sequence ID" value="NZ_JAQSIN010000002.1"/>
</dbReference>
<organism evidence="4 5">
    <name type="scientific">Curvibacter microcysteis</name>
    <dbReference type="NCBI Taxonomy" id="3026419"/>
    <lineage>
        <taxon>Bacteria</taxon>
        <taxon>Pseudomonadati</taxon>
        <taxon>Pseudomonadota</taxon>
        <taxon>Betaproteobacteria</taxon>
        <taxon>Burkholderiales</taxon>
        <taxon>Comamonadaceae</taxon>
        <taxon>Curvibacter</taxon>
    </lineage>
</organism>
<dbReference type="InterPro" id="IPR007560">
    <property type="entry name" value="Restrct_endonuc_IV_Mrr"/>
</dbReference>
<evidence type="ECO:0000259" key="3">
    <source>
        <dbReference type="Pfam" id="PF04471"/>
    </source>
</evidence>
<feature type="region of interest" description="Disordered" evidence="1">
    <location>
        <begin position="216"/>
        <end position="256"/>
    </location>
</feature>
<evidence type="ECO:0000313" key="4">
    <source>
        <dbReference type="EMBL" id="MDD0815247.1"/>
    </source>
</evidence>
<sequence length="291" mass="32467">MFSPPVALFHRWADRAAVLPWPVGILFTLLSAAALHLATGVPVENLWLGSEWLARHAEGWGAWFMQALPLLGLLLAALSFWGRQRRQRQLAALVRDPNTEALVRLRPREVEVLLIRLYALQGYEHSSGLDEGSQWVMWSEGEKYIFHAQQWRSLKVGVEVLRELQFLMDGIGAEGGLAFTTGAFTPAAKAYASSRAITLLDGAALQQLLRDYEAERLGPPRNVPPPSQDIRRLPPTQNLPGVRRLSLPPRPTCPQCSRPMLRRHELQGPRSGEAYWGCAGFPVCSGRRPMA</sequence>
<dbReference type="SUPFAM" id="SSF52980">
    <property type="entry name" value="Restriction endonuclease-like"/>
    <property type="match status" value="1"/>
</dbReference>
<dbReference type="InterPro" id="IPR011856">
    <property type="entry name" value="tRNA_endonuc-like_dom_sf"/>
</dbReference>
<dbReference type="PANTHER" id="PTHR30015">
    <property type="entry name" value="MRR RESTRICTION SYSTEM PROTEIN"/>
    <property type="match status" value="1"/>
</dbReference>
<comment type="caution">
    <text evidence="4">The sequence shown here is derived from an EMBL/GenBank/DDBJ whole genome shotgun (WGS) entry which is preliminary data.</text>
</comment>
<protein>
    <submittedName>
        <fullName evidence="4">Restriction endonuclease</fullName>
    </submittedName>
</protein>
<keyword evidence="5" id="KW-1185">Reference proteome</keyword>